<name>A0A1W2AIR8_9HYPH</name>
<gene>
    <name evidence="1" type="ORF">SAMN06297251_104225</name>
</gene>
<dbReference type="Proteomes" id="UP000192656">
    <property type="component" value="Unassembled WGS sequence"/>
</dbReference>
<dbReference type="AlphaFoldDB" id="A0A1W2AIR8"/>
<dbReference type="OrthoDB" id="7767499at2"/>
<protein>
    <submittedName>
        <fullName evidence="1">Uncharacterized protein</fullName>
    </submittedName>
</protein>
<reference evidence="1 2" key="1">
    <citation type="submission" date="2017-04" db="EMBL/GenBank/DDBJ databases">
        <authorList>
            <person name="Afonso C.L."/>
            <person name="Miller P.J."/>
            <person name="Scott M.A."/>
            <person name="Spackman E."/>
            <person name="Goraichik I."/>
            <person name="Dimitrov K.M."/>
            <person name="Suarez D.L."/>
            <person name="Swayne D.E."/>
        </authorList>
    </citation>
    <scope>NUCLEOTIDE SEQUENCE [LARGE SCALE GENOMIC DNA]</scope>
    <source>
        <strain evidence="1 2">CGMCC 1.10972</strain>
    </source>
</reference>
<keyword evidence="2" id="KW-1185">Reference proteome</keyword>
<proteinExistence type="predicted"/>
<accession>A0A1W2AIR8</accession>
<dbReference type="STRING" id="937218.SAMN06297251_104225"/>
<sequence>MAANWHASEDDWRAYFSAFPKIVLVANSDAADMSGLRERHGADALYVFFNKAYKVLTSPFEGRALLVARSSPAGANIVYRKEVGTVLDCFAPGSLDGILNLTCGGEEAPSPASDFGGAKVGWFHAGPLMTDFYPQTHLPTSGFALAVFLSDMMPSRVVLEGFSAVRSVRWKLFDDHDWTFEQTVIRLLGRTGRLVVPGLSDRPPLVRIASRYPDIPVETIALASEEVLATRLASANQAIDRLFQLTRVNAGFDGFLRRLKPKTRKERLQESKNRDGKQS</sequence>
<organism evidence="1 2">
    <name type="scientific">Fulvimarina manganoxydans</name>
    <dbReference type="NCBI Taxonomy" id="937218"/>
    <lineage>
        <taxon>Bacteria</taxon>
        <taxon>Pseudomonadati</taxon>
        <taxon>Pseudomonadota</taxon>
        <taxon>Alphaproteobacteria</taxon>
        <taxon>Hyphomicrobiales</taxon>
        <taxon>Aurantimonadaceae</taxon>
        <taxon>Fulvimarina</taxon>
    </lineage>
</organism>
<dbReference type="RefSeq" id="WP_084409340.1">
    <property type="nucleotide sequence ID" value="NZ_FWXR01000004.1"/>
</dbReference>
<evidence type="ECO:0000313" key="1">
    <source>
        <dbReference type="EMBL" id="SMC60619.1"/>
    </source>
</evidence>
<evidence type="ECO:0000313" key="2">
    <source>
        <dbReference type="Proteomes" id="UP000192656"/>
    </source>
</evidence>
<dbReference type="EMBL" id="FWXR01000004">
    <property type="protein sequence ID" value="SMC60619.1"/>
    <property type="molecule type" value="Genomic_DNA"/>
</dbReference>